<protein>
    <submittedName>
        <fullName evidence="1">Predicted ester cyclase</fullName>
    </submittedName>
</protein>
<proteinExistence type="predicted"/>
<dbReference type="SUPFAM" id="SSF54427">
    <property type="entry name" value="NTF2-like"/>
    <property type="match status" value="1"/>
</dbReference>
<dbReference type="InterPro" id="IPR032710">
    <property type="entry name" value="NTF2-like_dom_sf"/>
</dbReference>
<dbReference type="InterPro" id="IPR009959">
    <property type="entry name" value="Cyclase_SnoaL-like"/>
</dbReference>
<dbReference type="GO" id="GO:0030638">
    <property type="term" value="P:polyketide metabolic process"/>
    <property type="evidence" value="ECO:0007669"/>
    <property type="project" value="InterPro"/>
</dbReference>
<dbReference type="RefSeq" id="WP_091449198.1">
    <property type="nucleotide sequence ID" value="NZ_FMZZ01000002.1"/>
</dbReference>
<dbReference type="Gene3D" id="3.10.450.50">
    <property type="match status" value="1"/>
</dbReference>
<dbReference type="STRING" id="1271860.SAMN05216174_102462"/>
<dbReference type="AlphaFoldDB" id="A0A1G6MB97"/>
<name>A0A1G6MB97_9PSEU</name>
<dbReference type="Proteomes" id="UP000199501">
    <property type="component" value="Unassembled WGS sequence"/>
</dbReference>
<accession>A0A1G6MB97</accession>
<evidence type="ECO:0000313" key="2">
    <source>
        <dbReference type="Proteomes" id="UP000199501"/>
    </source>
</evidence>
<sequence length="151" mass="16742">MTGVLLPRGRFDTSAVEQVEIAVAFVKEAINEGDFAILDDFAHPDIRDLSDVRIFGDGINGLRLSIVAARRLMPDIYARIVAARRSGADTVETRLEFTGTYRGSNLAPTGRHGRQARWRQHHLWSFRGVKACAHLGWIDRAAVRAALGSPY</sequence>
<reference evidence="2" key="1">
    <citation type="submission" date="2016-10" db="EMBL/GenBank/DDBJ databases">
        <authorList>
            <person name="Varghese N."/>
            <person name="Submissions S."/>
        </authorList>
    </citation>
    <scope>NUCLEOTIDE SEQUENCE [LARGE SCALE GENOMIC DNA]</scope>
    <source>
        <strain evidence="2">IBRC-M 10403</strain>
    </source>
</reference>
<organism evidence="1 2">
    <name type="scientific">Actinokineospora iranica</name>
    <dbReference type="NCBI Taxonomy" id="1271860"/>
    <lineage>
        <taxon>Bacteria</taxon>
        <taxon>Bacillati</taxon>
        <taxon>Actinomycetota</taxon>
        <taxon>Actinomycetes</taxon>
        <taxon>Pseudonocardiales</taxon>
        <taxon>Pseudonocardiaceae</taxon>
        <taxon>Actinokineospora</taxon>
    </lineage>
</organism>
<dbReference type="OrthoDB" id="3700154at2"/>
<dbReference type="Pfam" id="PF07366">
    <property type="entry name" value="SnoaL"/>
    <property type="match status" value="1"/>
</dbReference>
<gene>
    <name evidence="1" type="ORF">SAMN05216174_102462</name>
</gene>
<evidence type="ECO:0000313" key="1">
    <source>
        <dbReference type="EMBL" id="SDC52740.1"/>
    </source>
</evidence>
<keyword evidence="2" id="KW-1185">Reference proteome</keyword>
<dbReference type="EMBL" id="FMZZ01000002">
    <property type="protein sequence ID" value="SDC52740.1"/>
    <property type="molecule type" value="Genomic_DNA"/>
</dbReference>